<evidence type="ECO:0000259" key="1">
    <source>
        <dbReference type="PROSITE" id="PS52045"/>
    </source>
</evidence>
<dbReference type="Pfam" id="PF03080">
    <property type="entry name" value="Neprosin"/>
    <property type="match status" value="1"/>
</dbReference>
<reference evidence="2 3" key="1">
    <citation type="journal article" date="2013" name="Front. Plant Sci.">
        <title>The Reference Genome of the Halophytic Plant Eutrema salsugineum.</title>
        <authorList>
            <person name="Yang R."/>
            <person name="Jarvis D.E."/>
            <person name="Chen H."/>
            <person name="Beilstein M.A."/>
            <person name="Grimwood J."/>
            <person name="Jenkins J."/>
            <person name="Shu S."/>
            <person name="Prochnik S."/>
            <person name="Xin M."/>
            <person name="Ma C."/>
            <person name="Schmutz J."/>
            <person name="Wing R.A."/>
            <person name="Mitchell-Olds T."/>
            <person name="Schumaker K.S."/>
            <person name="Wang X."/>
        </authorList>
    </citation>
    <scope>NUCLEOTIDE SEQUENCE [LARGE SCALE GENOMIC DNA]</scope>
</reference>
<dbReference type="EMBL" id="KI517748">
    <property type="protein sequence ID" value="ESQ32078.1"/>
    <property type="molecule type" value="Genomic_DNA"/>
</dbReference>
<dbReference type="STRING" id="72664.V4KXF9"/>
<keyword evidence="3" id="KW-1185">Reference proteome</keyword>
<evidence type="ECO:0000313" key="3">
    <source>
        <dbReference type="Proteomes" id="UP000030689"/>
    </source>
</evidence>
<dbReference type="AlphaFoldDB" id="V4KXF9"/>
<dbReference type="Gramene" id="ESQ32078">
    <property type="protein sequence ID" value="ESQ32078"/>
    <property type="gene ID" value="EUTSA_v10005486mg"/>
</dbReference>
<protein>
    <recommendedName>
        <fullName evidence="1">Neprosin PEP catalytic domain-containing protein</fullName>
    </recommendedName>
</protein>
<feature type="non-terminal residue" evidence="2">
    <location>
        <position position="1"/>
    </location>
</feature>
<dbReference type="InterPro" id="IPR004314">
    <property type="entry name" value="Neprosin"/>
</dbReference>
<dbReference type="OMA" id="FPTEIMV"/>
<name>V4KXF9_EUTSA</name>
<evidence type="ECO:0000313" key="2">
    <source>
        <dbReference type="EMBL" id="ESQ32078.1"/>
    </source>
</evidence>
<dbReference type="PROSITE" id="PS52045">
    <property type="entry name" value="NEPROSIN_PEP_CD"/>
    <property type="match status" value="1"/>
</dbReference>
<dbReference type="KEGG" id="eus:EUTSA_v10005486mg"/>
<dbReference type="Proteomes" id="UP000030689">
    <property type="component" value="Unassembled WGS sequence"/>
</dbReference>
<feature type="domain" description="Neprosin PEP catalytic" evidence="1">
    <location>
        <begin position="52"/>
        <end position="304"/>
    </location>
</feature>
<dbReference type="InterPro" id="IPR053168">
    <property type="entry name" value="Glutamic_endopeptidase"/>
</dbReference>
<sequence length="304" mass="33514">DWEWEDLTVSIILINTIKLIKLLLQFVPIIKIDKNVTYDCIDIYKQPGLDHPLLKNHTIQHAVVRSFSGQFHGVEAWFNGYNLNVAQDQASSSAIYIGSTGPNKEGNIIAAGLMTNPGLFGDGRVWKYGFWQGKDGKGCYNTACPGFVQVSSVIPIAQPFDVPPGKPVWSHRFIHQDQNTGNWWITQLGPNENNVDIGYLPKELFNLLSVGGNVAGVGGMVQGSPSGSSPPMGNGNFPNKESAMFSNIGVLSSNYEHRSLDFFPIEELVDSPKCYGLKIGKEKLFHRNHRGFFFNYGGPGGYSC</sequence>
<dbReference type="PANTHER" id="PTHR31589">
    <property type="entry name" value="PROTEIN, PUTATIVE (DUF239)-RELATED-RELATED"/>
    <property type="match status" value="1"/>
</dbReference>
<accession>V4KXF9</accession>
<organism evidence="2 3">
    <name type="scientific">Eutrema salsugineum</name>
    <name type="common">Saltwater cress</name>
    <name type="synonym">Sisymbrium salsugineum</name>
    <dbReference type="NCBI Taxonomy" id="72664"/>
    <lineage>
        <taxon>Eukaryota</taxon>
        <taxon>Viridiplantae</taxon>
        <taxon>Streptophyta</taxon>
        <taxon>Embryophyta</taxon>
        <taxon>Tracheophyta</taxon>
        <taxon>Spermatophyta</taxon>
        <taxon>Magnoliopsida</taxon>
        <taxon>eudicotyledons</taxon>
        <taxon>Gunneridae</taxon>
        <taxon>Pentapetalae</taxon>
        <taxon>rosids</taxon>
        <taxon>malvids</taxon>
        <taxon>Brassicales</taxon>
        <taxon>Brassicaceae</taxon>
        <taxon>Eutremeae</taxon>
        <taxon>Eutrema</taxon>
    </lineage>
</organism>
<dbReference type="PANTHER" id="PTHR31589:SF60">
    <property type="entry name" value="NEPROSIN DOMAIN-CONTAINING PROTEIN-RELATED"/>
    <property type="match status" value="1"/>
</dbReference>
<gene>
    <name evidence="2" type="ORF">EUTSA_v10005486mg</name>
</gene>
<proteinExistence type="predicted"/>